<evidence type="ECO:0000259" key="1">
    <source>
        <dbReference type="SMART" id="SM00587"/>
    </source>
</evidence>
<reference evidence="2" key="2">
    <citation type="submission" date="2020-09" db="EMBL/GenBank/DDBJ databases">
        <authorList>
            <person name="Kikuchi T."/>
        </authorList>
    </citation>
    <scope>NUCLEOTIDE SEQUENCE</scope>
    <source>
        <strain evidence="2">Ka4C1</strain>
    </source>
</reference>
<dbReference type="SUPFAM" id="SSF56112">
    <property type="entry name" value="Protein kinase-like (PK-like)"/>
    <property type="match status" value="1"/>
</dbReference>
<dbReference type="InterPro" id="IPR012877">
    <property type="entry name" value="Dhs-27"/>
</dbReference>
<sequence length="386" mass="45099">MFDLDTIVFPTDVPYRWIVDSLHGKDKRWDQLISKYDIISAVAEPISGAGFLSNVLRVKFFFGGKEQVFNAILKVPTMARMAQFKEGEDFDVFEESLLFFHNQEIEFYTSFARHCDVLYFPKMYDFIKSDRAKRVHGRILAEDVGHLGVLPDVLKGLDLKMCEEVMKTLAKFHAFTCCFLTPDLIRQLQEMNENQIDYKVNENPFQMDPFFEEHRDEIMQLSDGHRTPINDAHSLFEIAPIMAHGDCWANNMFFERKLDGSCGEKLFTLFDWQLTKIGTGLSDLSRFLVTSASYEVIEEHLEHLLKLYYKTMEESMNIRGRKVPYDYETCKAMFRYEFPNEFLFCLVVLPVLVSNTDDEKIRKGVLRRMKAAFFYARDCAKEIGTM</sequence>
<dbReference type="PANTHER" id="PTHR23020">
    <property type="entry name" value="UNCHARACTERIZED NUCLEAR HORMONE RECEPTOR-RELATED"/>
    <property type="match status" value="1"/>
</dbReference>
<dbReference type="Gene3D" id="3.90.1200.10">
    <property type="match status" value="1"/>
</dbReference>
<feature type="domain" description="CHK kinase-like" evidence="1">
    <location>
        <begin position="139"/>
        <end position="318"/>
    </location>
</feature>
<name>A0A1I7RUE9_BURXY</name>
<dbReference type="Proteomes" id="UP000582659">
    <property type="component" value="Unassembled WGS sequence"/>
</dbReference>
<dbReference type="InterPro" id="IPR015897">
    <property type="entry name" value="CHK_kinase-like"/>
</dbReference>
<dbReference type="EMBL" id="CAJFDI010000004">
    <property type="protein sequence ID" value="CAD5225072.1"/>
    <property type="molecule type" value="Genomic_DNA"/>
</dbReference>
<evidence type="ECO:0000313" key="2">
    <source>
        <dbReference type="EMBL" id="CAD5225072.1"/>
    </source>
</evidence>
<organism evidence="3 5">
    <name type="scientific">Bursaphelenchus xylophilus</name>
    <name type="common">Pinewood nematode worm</name>
    <name type="synonym">Aphelenchoides xylophilus</name>
    <dbReference type="NCBI Taxonomy" id="6326"/>
    <lineage>
        <taxon>Eukaryota</taxon>
        <taxon>Metazoa</taxon>
        <taxon>Ecdysozoa</taxon>
        <taxon>Nematoda</taxon>
        <taxon>Chromadorea</taxon>
        <taxon>Rhabditida</taxon>
        <taxon>Tylenchina</taxon>
        <taxon>Tylenchomorpha</taxon>
        <taxon>Aphelenchoidea</taxon>
        <taxon>Aphelenchoididae</taxon>
        <taxon>Bursaphelenchus</taxon>
    </lineage>
</organism>
<evidence type="ECO:0000313" key="3">
    <source>
        <dbReference type="Proteomes" id="UP000095284"/>
    </source>
</evidence>
<gene>
    <name evidence="2" type="ORF">BXYJ_LOCUS8361</name>
</gene>
<keyword evidence="4" id="KW-1185">Reference proteome</keyword>
<dbReference type="InterPro" id="IPR011009">
    <property type="entry name" value="Kinase-like_dom_sf"/>
</dbReference>
<dbReference type="Proteomes" id="UP000095284">
    <property type="component" value="Unplaced"/>
</dbReference>
<protein>
    <submittedName>
        <fullName evidence="2">(pine wood nematode) hypothetical protein</fullName>
    </submittedName>
    <submittedName>
        <fullName evidence="5">CHK domain-containing protein</fullName>
    </submittedName>
</protein>
<evidence type="ECO:0000313" key="4">
    <source>
        <dbReference type="Proteomes" id="UP000659654"/>
    </source>
</evidence>
<dbReference type="AlphaFoldDB" id="A0A1I7RUE9"/>
<evidence type="ECO:0000313" key="5">
    <source>
        <dbReference type="WBParaSite" id="BXY_0435900.1"/>
    </source>
</evidence>
<dbReference type="Pfam" id="PF07914">
    <property type="entry name" value="DUF1679"/>
    <property type="match status" value="1"/>
</dbReference>
<dbReference type="SMART" id="SM00587">
    <property type="entry name" value="CHK"/>
    <property type="match status" value="1"/>
</dbReference>
<accession>A0A1I7RUE9</accession>
<dbReference type="InterPro" id="IPR052961">
    <property type="entry name" value="Oxido-Kinase-like_Enzymes"/>
</dbReference>
<dbReference type="WBParaSite" id="BXY_0435900.1">
    <property type="protein sequence ID" value="BXY_0435900.1"/>
    <property type="gene ID" value="BXY_0435900"/>
</dbReference>
<dbReference type="EMBL" id="CAJFCV020000004">
    <property type="protein sequence ID" value="CAG9114078.1"/>
    <property type="molecule type" value="Genomic_DNA"/>
</dbReference>
<dbReference type="PANTHER" id="PTHR23020:SF41">
    <property type="entry name" value="AMINOGLYCOSIDE PHOSPHOTRANSFERASE DOMAIN-CONTAINING PROTEIN"/>
    <property type="match status" value="1"/>
</dbReference>
<proteinExistence type="predicted"/>
<dbReference type="Proteomes" id="UP000659654">
    <property type="component" value="Unassembled WGS sequence"/>
</dbReference>
<dbReference type="OrthoDB" id="5915577at2759"/>
<reference evidence="5" key="1">
    <citation type="submission" date="2016-11" db="UniProtKB">
        <authorList>
            <consortium name="WormBaseParasite"/>
        </authorList>
    </citation>
    <scope>IDENTIFICATION</scope>
</reference>